<sequence>MTTLIWGCEIVNNALLIFTSGSKGEEFEFVVNAGSSDEEVFDVSSSEDDKDPYKLSAPTDPSPQLHFKIWELLLWNNLPSAVKWESPPLTLEAIMGAMKTLLAPINERLQRLEEAVFSDKASEAGSTSTFTGFSAHSLKSGESQDFMETEGFSPVKTGKKRGAPSPSPVDNEIDTGNRFSNLSNEDDFEPTPSDVENGEEREMEERRKKKKSSSPKPSPRIATWASVAAAPKCSTSAAPKYSNPAAPRISIPAAPRVSPPTAPQGSTPTAPILKAPRIPPIFLRDARKWQRVSSVANKRKYGFTKRGA</sequence>
<evidence type="ECO:0000313" key="3">
    <source>
        <dbReference type="Proteomes" id="UP000007266"/>
    </source>
</evidence>
<reference evidence="2 3" key="1">
    <citation type="journal article" date="2008" name="Nature">
        <title>The genome of the model beetle and pest Tribolium castaneum.</title>
        <authorList>
            <consortium name="Tribolium Genome Sequencing Consortium"/>
            <person name="Richards S."/>
            <person name="Gibbs R.A."/>
            <person name="Weinstock G.M."/>
            <person name="Brown S.J."/>
            <person name="Denell R."/>
            <person name="Beeman R.W."/>
            <person name="Gibbs R."/>
            <person name="Beeman R.W."/>
            <person name="Brown S.J."/>
            <person name="Bucher G."/>
            <person name="Friedrich M."/>
            <person name="Grimmelikhuijzen C.J."/>
            <person name="Klingler M."/>
            <person name="Lorenzen M."/>
            <person name="Richards S."/>
            <person name="Roth S."/>
            <person name="Schroder R."/>
            <person name="Tautz D."/>
            <person name="Zdobnov E.M."/>
            <person name="Muzny D."/>
            <person name="Gibbs R.A."/>
            <person name="Weinstock G.M."/>
            <person name="Attaway T."/>
            <person name="Bell S."/>
            <person name="Buhay C.J."/>
            <person name="Chandrabose M.N."/>
            <person name="Chavez D."/>
            <person name="Clerk-Blankenburg K.P."/>
            <person name="Cree A."/>
            <person name="Dao M."/>
            <person name="Davis C."/>
            <person name="Chacko J."/>
            <person name="Dinh H."/>
            <person name="Dugan-Rocha S."/>
            <person name="Fowler G."/>
            <person name="Garner T.T."/>
            <person name="Garnes J."/>
            <person name="Gnirke A."/>
            <person name="Hawes A."/>
            <person name="Hernandez J."/>
            <person name="Hines S."/>
            <person name="Holder M."/>
            <person name="Hume J."/>
            <person name="Jhangiani S.N."/>
            <person name="Joshi V."/>
            <person name="Khan Z.M."/>
            <person name="Jackson L."/>
            <person name="Kovar C."/>
            <person name="Kowis A."/>
            <person name="Lee S."/>
            <person name="Lewis L.R."/>
            <person name="Margolis J."/>
            <person name="Morgan M."/>
            <person name="Nazareth L.V."/>
            <person name="Nguyen N."/>
            <person name="Okwuonu G."/>
            <person name="Parker D."/>
            <person name="Richards S."/>
            <person name="Ruiz S.J."/>
            <person name="Santibanez J."/>
            <person name="Savard J."/>
            <person name="Scherer S.E."/>
            <person name="Schneider B."/>
            <person name="Sodergren E."/>
            <person name="Tautz D."/>
            <person name="Vattahil S."/>
            <person name="Villasana D."/>
            <person name="White C.S."/>
            <person name="Wright R."/>
            <person name="Park Y."/>
            <person name="Beeman R.W."/>
            <person name="Lord J."/>
            <person name="Oppert B."/>
            <person name="Lorenzen M."/>
            <person name="Brown S."/>
            <person name="Wang L."/>
            <person name="Savard J."/>
            <person name="Tautz D."/>
            <person name="Richards S."/>
            <person name="Weinstock G."/>
            <person name="Gibbs R.A."/>
            <person name="Liu Y."/>
            <person name="Worley K."/>
            <person name="Weinstock G."/>
            <person name="Elsik C.G."/>
            <person name="Reese J.T."/>
            <person name="Elhaik E."/>
            <person name="Landan G."/>
            <person name="Graur D."/>
            <person name="Arensburger P."/>
            <person name="Atkinson P."/>
            <person name="Beeman R.W."/>
            <person name="Beidler J."/>
            <person name="Brown S.J."/>
            <person name="Demuth J.P."/>
            <person name="Drury D.W."/>
            <person name="Du Y.Z."/>
            <person name="Fujiwara H."/>
            <person name="Lorenzen M."/>
            <person name="Maselli V."/>
            <person name="Osanai M."/>
            <person name="Park Y."/>
            <person name="Robertson H.M."/>
            <person name="Tu Z."/>
            <person name="Wang J.J."/>
            <person name="Wang S."/>
            <person name="Richards S."/>
            <person name="Song H."/>
            <person name="Zhang L."/>
            <person name="Sodergren E."/>
            <person name="Werner D."/>
            <person name="Stanke M."/>
            <person name="Morgenstern B."/>
            <person name="Solovyev V."/>
            <person name="Kosarev P."/>
            <person name="Brown G."/>
            <person name="Chen H.C."/>
            <person name="Ermolaeva O."/>
            <person name="Hlavina W."/>
            <person name="Kapustin Y."/>
            <person name="Kiryutin B."/>
            <person name="Kitts P."/>
            <person name="Maglott D."/>
            <person name="Pruitt K."/>
            <person name="Sapojnikov V."/>
            <person name="Souvorov A."/>
            <person name="Mackey A.J."/>
            <person name="Waterhouse R.M."/>
            <person name="Wyder S."/>
            <person name="Zdobnov E.M."/>
            <person name="Zdobnov E.M."/>
            <person name="Wyder S."/>
            <person name="Kriventseva E.V."/>
            <person name="Kadowaki T."/>
            <person name="Bork P."/>
            <person name="Aranda M."/>
            <person name="Bao R."/>
            <person name="Beermann A."/>
            <person name="Berns N."/>
            <person name="Bolognesi R."/>
            <person name="Bonneton F."/>
            <person name="Bopp D."/>
            <person name="Brown S.J."/>
            <person name="Bucher G."/>
            <person name="Butts T."/>
            <person name="Chaumot A."/>
            <person name="Denell R.E."/>
            <person name="Ferrier D.E."/>
            <person name="Friedrich M."/>
            <person name="Gordon C.M."/>
            <person name="Jindra M."/>
            <person name="Klingler M."/>
            <person name="Lan Q."/>
            <person name="Lattorff H.M."/>
            <person name="Laudet V."/>
            <person name="von Levetsow C."/>
            <person name="Liu Z."/>
            <person name="Lutz R."/>
            <person name="Lynch J.A."/>
            <person name="da Fonseca R.N."/>
            <person name="Posnien N."/>
            <person name="Reuter R."/>
            <person name="Roth S."/>
            <person name="Savard J."/>
            <person name="Schinko J.B."/>
            <person name="Schmitt C."/>
            <person name="Schoppmeier M."/>
            <person name="Schroder R."/>
            <person name="Shippy T.D."/>
            <person name="Simonnet F."/>
            <person name="Marques-Souza H."/>
            <person name="Tautz D."/>
            <person name="Tomoyasu Y."/>
            <person name="Trauner J."/>
            <person name="Van der Zee M."/>
            <person name="Vervoort M."/>
            <person name="Wittkopp N."/>
            <person name="Wimmer E.A."/>
            <person name="Yang X."/>
            <person name="Jones A.K."/>
            <person name="Sattelle D.B."/>
            <person name="Ebert P.R."/>
            <person name="Nelson D."/>
            <person name="Scott J.G."/>
            <person name="Beeman R.W."/>
            <person name="Muthukrishnan S."/>
            <person name="Kramer K.J."/>
            <person name="Arakane Y."/>
            <person name="Beeman R.W."/>
            <person name="Zhu Q."/>
            <person name="Hogenkamp D."/>
            <person name="Dixit R."/>
            <person name="Oppert B."/>
            <person name="Jiang H."/>
            <person name="Zou Z."/>
            <person name="Marshall J."/>
            <person name="Elpidina E."/>
            <person name="Vinokurov K."/>
            <person name="Oppert C."/>
            <person name="Zou Z."/>
            <person name="Evans J."/>
            <person name="Lu Z."/>
            <person name="Zhao P."/>
            <person name="Sumathipala N."/>
            <person name="Altincicek B."/>
            <person name="Vilcinskas A."/>
            <person name="Williams M."/>
            <person name="Hultmark D."/>
            <person name="Hetru C."/>
            <person name="Jiang H."/>
            <person name="Grimmelikhuijzen C.J."/>
            <person name="Hauser F."/>
            <person name="Cazzamali G."/>
            <person name="Williamson M."/>
            <person name="Park Y."/>
            <person name="Li B."/>
            <person name="Tanaka Y."/>
            <person name="Predel R."/>
            <person name="Neupert S."/>
            <person name="Schachtner J."/>
            <person name="Verleyen P."/>
            <person name="Raible F."/>
            <person name="Bork P."/>
            <person name="Friedrich M."/>
            <person name="Walden K.K."/>
            <person name="Robertson H.M."/>
            <person name="Angeli S."/>
            <person name="Foret S."/>
            <person name="Bucher G."/>
            <person name="Schuetz S."/>
            <person name="Maleszka R."/>
            <person name="Wimmer E.A."/>
            <person name="Beeman R.W."/>
            <person name="Lorenzen M."/>
            <person name="Tomoyasu Y."/>
            <person name="Miller S.C."/>
            <person name="Grossmann D."/>
            <person name="Bucher G."/>
        </authorList>
    </citation>
    <scope>NUCLEOTIDE SEQUENCE [LARGE SCALE GENOMIC DNA]</scope>
    <source>
        <strain evidence="2 3">Georgia GA2</strain>
    </source>
</reference>
<dbReference type="InParanoid" id="D6WTP9"/>
<proteinExistence type="predicted"/>
<organism evidence="2 3">
    <name type="scientific">Tribolium castaneum</name>
    <name type="common">Red flour beetle</name>
    <dbReference type="NCBI Taxonomy" id="7070"/>
    <lineage>
        <taxon>Eukaryota</taxon>
        <taxon>Metazoa</taxon>
        <taxon>Ecdysozoa</taxon>
        <taxon>Arthropoda</taxon>
        <taxon>Hexapoda</taxon>
        <taxon>Insecta</taxon>
        <taxon>Pterygota</taxon>
        <taxon>Neoptera</taxon>
        <taxon>Endopterygota</taxon>
        <taxon>Coleoptera</taxon>
        <taxon>Polyphaga</taxon>
        <taxon>Cucujiformia</taxon>
        <taxon>Tenebrionidae</taxon>
        <taxon>Tenebrionidae incertae sedis</taxon>
        <taxon>Tribolium</taxon>
    </lineage>
</organism>
<feature type="region of interest" description="Disordered" evidence="1">
    <location>
        <begin position="141"/>
        <end position="274"/>
    </location>
</feature>
<gene>
    <name evidence="2" type="primary">AUGUSTUS-3.0.2_10220</name>
    <name evidence="2" type="ORF">TcasGA2_TC010220</name>
</gene>
<feature type="compositionally biased region" description="Low complexity" evidence="1">
    <location>
        <begin position="244"/>
        <end position="256"/>
    </location>
</feature>
<dbReference type="Proteomes" id="UP000007266">
    <property type="component" value="Linkage group 7"/>
</dbReference>
<reference evidence="2 3" key="2">
    <citation type="journal article" date="2010" name="Nucleic Acids Res.">
        <title>BeetleBase in 2010: revisions to provide comprehensive genomic information for Tribolium castaneum.</title>
        <authorList>
            <person name="Kim H.S."/>
            <person name="Murphy T."/>
            <person name="Xia J."/>
            <person name="Caragea D."/>
            <person name="Park Y."/>
            <person name="Beeman R.W."/>
            <person name="Lorenzen M.D."/>
            <person name="Butcher S."/>
            <person name="Manak J.R."/>
            <person name="Brown S.J."/>
        </authorList>
    </citation>
    <scope>NUCLEOTIDE SEQUENCE [LARGE SCALE GENOMIC DNA]</scope>
    <source>
        <strain evidence="2 3">Georgia GA2</strain>
    </source>
</reference>
<evidence type="ECO:0000313" key="2">
    <source>
        <dbReference type="EMBL" id="EFA07213.2"/>
    </source>
</evidence>
<dbReference type="AlphaFoldDB" id="D6WTP9"/>
<name>D6WTP9_TRICA</name>
<dbReference type="EMBL" id="KQ971355">
    <property type="protein sequence ID" value="EFA07213.2"/>
    <property type="molecule type" value="Genomic_DNA"/>
</dbReference>
<protein>
    <submittedName>
        <fullName evidence="2">Uncharacterized protein</fullName>
    </submittedName>
</protein>
<keyword evidence="3" id="KW-1185">Reference proteome</keyword>
<accession>D6WTP9</accession>
<evidence type="ECO:0000256" key="1">
    <source>
        <dbReference type="SAM" id="MobiDB-lite"/>
    </source>
</evidence>
<dbReference type="HOGENOM" id="CLU_1221094_0_0_1"/>